<dbReference type="Pfam" id="PF07714">
    <property type="entry name" value="PK_Tyr_Ser-Thr"/>
    <property type="match status" value="1"/>
</dbReference>
<organism evidence="2 3">
    <name type="scientific">Salvia divinorum</name>
    <name type="common">Maria pastora</name>
    <name type="synonym">Diviner's sage</name>
    <dbReference type="NCBI Taxonomy" id="28513"/>
    <lineage>
        <taxon>Eukaryota</taxon>
        <taxon>Viridiplantae</taxon>
        <taxon>Streptophyta</taxon>
        <taxon>Embryophyta</taxon>
        <taxon>Tracheophyta</taxon>
        <taxon>Spermatophyta</taxon>
        <taxon>Magnoliopsida</taxon>
        <taxon>eudicotyledons</taxon>
        <taxon>Gunneridae</taxon>
        <taxon>Pentapetalae</taxon>
        <taxon>asterids</taxon>
        <taxon>lamiids</taxon>
        <taxon>Lamiales</taxon>
        <taxon>Lamiaceae</taxon>
        <taxon>Nepetoideae</taxon>
        <taxon>Mentheae</taxon>
        <taxon>Salviinae</taxon>
        <taxon>Salvia</taxon>
        <taxon>Salvia subgen. Calosphace</taxon>
    </lineage>
</organism>
<sequence>MDNGRENVAIKRAKPDSKQGELQFWTEVETLSELRHVNLVSLIRYCSEYMPSDTLADHKYKLARKNLSWKERLKICIGAIRALDYFHTGHGKKSMIYRISRKLWPWDAFRKTRKYLSKADMVGATQSAPLLRRAINTTSRGNTIPNKKIDGMSSTPT</sequence>
<proteinExistence type="predicted"/>
<evidence type="ECO:0000313" key="2">
    <source>
        <dbReference type="EMBL" id="KAL1568160.1"/>
    </source>
</evidence>
<dbReference type="EMBL" id="JBEAFC010000002">
    <property type="protein sequence ID" value="KAL1568160.1"/>
    <property type="molecule type" value="Genomic_DNA"/>
</dbReference>
<keyword evidence="2" id="KW-0808">Transferase</keyword>
<evidence type="ECO:0000313" key="3">
    <source>
        <dbReference type="Proteomes" id="UP001567538"/>
    </source>
</evidence>
<dbReference type="Gene3D" id="1.10.510.10">
    <property type="entry name" value="Transferase(Phosphotransferase) domain 1"/>
    <property type="match status" value="1"/>
</dbReference>
<comment type="caution">
    <text evidence="2">The sequence shown here is derived from an EMBL/GenBank/DDBJ whole genome shotgun (WGS) entry which is preliminary data.</text>
</comment>
<dbReference type="GO" id="GO:0004674">
    <property type="term" value="F:protein serine/threonine kinase activity"/>
    <property type="evidence" value="ECO:0007669"/>
    <property type="project" value="UniProtKB-KW"/>
</dbReference>
<dbReference type="InterPro" id="IPR045272">
    <property type="entry name" value="ANXUR1/2-like"/>
</dbReference>
<dbReference type="AlphaFoldDB" id="A0ABD1IIA6"/>
<feature type="domain" description="Serine-threonine/tyrosine-protein kinase catalytic" evidence="1">
    <location>
        <begin position="3"/>
        <end position="88"/>
    </location>
</feature>
<dbReference type="SUPFAM" id="SSF56112">
    <property type="entry name" value="Protein kinase-like (PK-like)"/>
    <property type="match status" value="1"/>
</dbReference>
<gene>
    <name evidence="2" type="ORF">AAHA92_03561</name>
</gene>
<dbReference type="EC" id="2.7.11.1" evidence="2"/>
<reference evidence="2 3" key="1">
    <citation type="submission" date="2024-06" db="EMBL/GenBank/DDBJ databases">
        <title>A chromosome level genome sequence of Diviner's sage (Salvia divinorum).</title>
        <authorList>
            <person name="Ford S.A."/>
            <person name="Ro D.-K."/>
            <person name="Ness R.W."/>
            <person name="Phillips M.A."/>
        </authorList>
    </citation>
    <scope>NUCLEOTIDE SEQUENCE [LARGE SCALE GENOMIC DNA]</scope>
    <source>
        <strain evidence="2">SAF-2024a</strain>
        <tissue evidence="2">Leaf</tissue>
    </source>
</reference>
<name>A0ABD1IIA6_SALDI</name>
<evidence type="ECO:0000259" key="1">
    <source>
        <dbReference type="Pfam" id="PF07714"/>
    </source>
</evidence>
<protein>
    <submittedName>
        <fullName evidence="2">Non-specific serine/threonine protein kinase</fullName>
        <ecNumber evidence="2">2.7.11.1</ecNumber>
    </submittedName>
</protein>
<accession>A0ABD1IIA6</accession>
<dbReference type="Proteomes" id="UP001567538">
    <property type="component" value="Unassembled WGS sequence"/>
</dbReference>
<dbReference type="InterPro" id="IPR001245">
    <property type="entry name" value="Ser-Thr/Tyr_kinase_cat_dom"/>
</dbReference>
<dbReference type="PANTHER" id="PTHR27003">
    <property type="entry name" value="OS07G0166700 PROTEIN"/>
    <property type="match status" value="1"/>
</dbReference>
<dbReference type="PANTHER" id="PTHR27003:SF467">
    <property type="entry name" value="PROTEIN KINASE DOMAIN-CONTAINING PROTEIN"/>
    <property type="match status" value="1"/>
</dbReference>
<dbReference type="InterPro" id="IPR011009">
    <property type="entry name" value="Kinase-like_dom_sf"/>
</dbReference>
<keyword evidence="2" id="KW-0723">Serine/threonine-protein kinase</keyword>
<keyword evidence="2" id="KW-0418">Kinase</keyword>
<keyword evidence="3" id="KW-1185">Reference proteome</keyword>